<protein>
    <submittedName>
        <fullName evidence="3">Peptidoglycan DD-metalloendopeptidase family protein</fullName>
    </submittedName>
</protein>
<dbReference type="SUPFAM" id="SSF51261">
    <property type="entry name" value="Duplicated hybrid motif"/>
    <property type="match status" value="1"/>
</dbReference>
<accession>A0ABV4X253</accession>
<dbReference type="CDD" id="cd12797">
    <property type="entry name" value="M23_peptidase"/>
    <property type="match status" value="1"/>
</dbReference>
<evidence type="ECO:0000313" key="4">
    <source>
        <dbReference type="Proteomes" id="UP001576774"/>
    </source>
</evidence>
<dbReference type="InterPro" id="IPR023346">
    <property type="entry name" value="Lysozyme-like_dom_sf"/>
</dbReference>
<dbReference type="Proteomes" id="UP001576774">
    <property type="component" value="Unassembled WGS sequence"/>
</dbReference>
<sequence length="770" mass="82673">MAFKITVTLEGFPQVWETGREILDASVTLGQQEKSSSCQVTIADPTGSIAAAMIKHTLAAGGIAALPGSSGTTSGVAGTTADGTQLVTVQPGNYQKQGTSSNSEVIWSNAPKSDAEWEQLIVRECLRQGVTDKGQIAYILATAKGESSMGRDMVENASGSAYEGRRDLGNTSPGDGVKYRGRGLVQITGKGNYQRFSKLTGTDLVADPDQATRPDIALFTMVYGMKNGTITGAKLGTYVNGEKRDFYNARRTVNGIRADQVGKYQAWANEYYSQIDRLMSTAKQTPLNPAPINKTTIEPKKTEDKQTGQPANSTTQDPLATSEVYKGSKLTISAEGYNWEFYHQGTETDDQGMTKINGQGIRWVLSRRDRNKTEKNLSLKQLAEKIAKAHGAKLEWLADFDPQYTFIDQTGISDYALLKREAEQNGLFVSEQNLVITIKSLRNIQDKQIVISPGSNLIGYVIQDLALDKLKDDQSSSLVQQDAKVELDILTGQFKQVKPEVDPAKDKASTGKKQEEATGTLAPGQDAIASQQKGRVKRVQGLPSRFTVVSDQAVLGLEPLDAVRTTGLPGVLSRIWLVDSVTHNLGDGTTDINCYSPIEVIGADVPSLSSGSAGNTPGNTQTTGATQTLNAPKGFQYPVTGYSVTDTRHLRSRHPVTGQTKFHHGTDIGTPMNTPVHASADGVVKFSGVQSGYGNIIIIEHSNGWTTRYAHLNSLGARVGQPVTRGQQIGLSGNTGIGTGSHLHWEVRDPSGNSVDPSTVGLPASKGQKI</sequence>
<feature type="compositionally biased region" description="Basic and acidic residues" evidence="1">
    <location>
        <begin position="500"/>
        <end position="516"/>
    </location>
</feature>
<feature type="compositionally biased region" description="Polar residues" evidence="1">
    <location>
        <begin position="307"/>
        <end position="319"/>
    </location>
</feature>
<dbReference type="Gene3D" id="2.70.70.10">
    <property type="entry name" value="Glucose Permease (Domain IIA)"/>
    <property type="match status" value="1"/>
</dbReference>
<proteinExistence type="predicted"/>
<feature type="domain" description="M23ase beta-sheet core" evidence="2">
    <location>
        <begin position="661"/>
        <end position="757"/>
    </location>
</feature>
<feature type="region of interest" description="Disordered" evidence="1">
    <location>
        <begin position="732"/>
        <end position="770"/>
    </location>
</feature>
<organism evidence="3 4">
    <name type="scientific">Floridaenema aerugineum BLCC-F46</name>
    <dbReference type="NCBI Taxonomy" id="3153654"/>
    <lineage>
        <taxon>Bacteria</taxon>
        <taxon>Bacillati</taxon>
        <taxon>Cyanobacteriota</taxon>
        <taxon>Cyanophyceae</taxon>
        <taxon>Oscillatoriophycideae</taxon>
        <taxon>Aerosakkonematales</taxon>
        <taxon>Aerosakkonemataceae</taxon>
        <taxon>Floridanema</taxon>
        <taxon>Floridanema aerugineum</taxon>
    </lineage>
</organism>
<feature type="compositionally biased region" description="Basic and acidic residues" evidence="1">
    <location>
        <begin position="297"/>
        <end position="306"/>
    </location>
</feature>
<comment type="caution">
    <text evidence="3">The sequence shown here is derived from an EMBL/GenBank/DDBJ whole genome shotgun (WGS) entry which is preliminary data.</text>
</comment>
<evidence type="ECO:0000313" key="3">
    <source>
        <dbReference type="EMBL" id="MFB2876859.1"/>
    </source>
</evidence>
<dbReference type="Pfam" id="PF01551">
    <property type="entry name" value="Peptidase_M23"/>
    <property type="match status" value="1"/>
</dbReference>
<dbReference type="RefSeq" id="WP_413269979.1">
    <property type="nucleotide sequence ID" value="NZ_JBHFNQ010000064.1"/>
</dbReference>
<dbReference type="InterPro" id="IPR011055">
    <property type="entry name" value="Dup_hybrid_motif"/>
</dbReference>
<feature type="region of interest" description="Disordered" evidence="1">
    <location>
        <begin position="500"/>
        <end position="523"/>
    </location>
</feature>
<dbReference type="SUPFAM" id="SSF69279">
    <property type="entry name" value="Phage tail proteins"/>
    <property type="match status" value="1"/>
</dbReference>
<dbReference type="InterPro" id="IPR016047">
    <property type="entry name" value="M23ase_b-sheet_dom"/>
</dbReference>
<feature type="region of interest" description="Disordered" evidence="1">
    <location>
        <begin position="609"/>
        <end position="631"/>
    </location>
</feature>
<keyword evidence="4" id="KW-1185">Reference proteome</keyword>
<reference evidence="3 4" key="1">
    <citation type="submission" date="2024-09" db="EMBL/GenBank/DDBJ databases">
        <title>Floridaenema gen nov. (Aerosakkonemataceae, Aerosakkonematales ord. nov., Cyanobacteria) from benthic tropical and subtropical fresh waters, with the description of four new species.</title>
        <authorList>
            <person name="Moretto J.A."/>
            <person name="Berthold D.E."/>
            <person name="Lefler F.W."/>
            <person name="Huang I.-S."/>
            <person name="Laughinghouse H. IV."/>
        </authorList>
    </citation>
    <scope>NUCLEOTIDE SEQUENCE [LARGE SCALE GENOMIC DNA]</scope>
    <source>
        <strain evidence="3 4">BLCC-F46</strain>
    </source>
</reference>
<dbReference type="EMBL" id="JBHFNQ010000064">
    <property type="protein sequence ID" value="MFB2876859.1"/>
    <property type="molecule type" value="Genomic_DNA"/>
</dbReference>
<dbReference type="SUPFAM" id="SSF53955">
    <property type="entry name" value="Lysozyme-like"/>
    <property type="match status" value="1"/>
</dbReference>
<evidence type="ECO:0000259" key="2">
    <source>
        <dbReference type="Pfam" id="PF01551"/>
    </source>
</evidence>
<feature type="region of interest" description="Disordered" evidence="1">
    <location>
        <begin position="282"/>
        <end position="320"/>
    </location>
</feature>
<dbReference type="InterPro" id="IPR050570">
    <property type="entry name" value="Cell_wall_metabolism_enzyme"/>
</dbReference>
<dbReference type="PANTHER" id="PTHR21666">
    <property type="entry name" value="PEPTIDASE-RELATED"/>
    <property type="match status" value="1"/>
</dbReference>
<evidence type="ECO:0000256" key="1">
    <source>
        <dbReference type="SAM" id="MobiDB-lite"/>
    </source>
</evidence>
<name>A0ABV4X253_9CYAN</name>
<dbReference type="Gene3D" id="1.10.530.10">
    <property type="match status" value="1"/>
</dbReference>
<dbReference type="PANTHER" id="PTHR21666:SF270">
    <property type="entry name" value="MUREIN HYDROLASE ACTIVATOR ENVC"/>
    <property type="match status" value="1"/>
</dbReference>
<gene>
    <name evidence="3" type="ORF">ACE1CC_08185</name>
</gene>
<feature type="compositionally biased region" description="Polar residues" evidence="1">
    <location>
        <begin position="609"/>
        <end position="630"/>
    </location>
</feature>